<evidence type="ECO:0000256" key="6">
    <source>
        <dbReference type="SAM" id="Phobius"/>
    </source>
</evidence>
<feature type="transmembrane region" description="Helical" evidence="6">
    <location>
        <begin position="108"/>
        <end position="126"/>
    </location>
</feature>
<keyword evidence="5 6" id="KW-0472">Membrane</keyword>
<dbReference type="AlphaFoldDB" id="A0A7X0HQZ3"/>
<accession>A0A7X0HQZ3</accession>
<evidence type="ECO:0000256" key="1">
    <source>
        <dbReference type="ARBA" id="ARBA00004651"/>
    </source>
</evidence>
<keyword evidence="2" id="KW-1003">Cell membrane</keyword>
<reference evidence="7 8" key="1">
    <citation type="submission" date="2020-08" db="EMBL/GenBank/DDBJ databases">
        <title>Genomic Encyclopedia of Type Strains, Phase IV (KMG-IV): sequencing the most valuable type-strain genomes for metagenomic binning, comparative biology and taxonomic classification.</title>
        <authorList>
            <person name="Goeker M."/>
        </authorList>
    </citation>
    <scope>NUCLEOTIDE SEQUENCE [LARGE SCALE GENOMIC DNA]</scope>
    <source>
        <strain evidence="7 8">DSM 5391</strain>
    </source>
</reference>
<name>A0A7X0HQZ3_9BACI</name>
<dbReference type="GO" id="GO:0005886">
    <property type="term" value="C:plasma membrane"/>
    <property type="evidence" value="ECO:0007669"/>
    <property type="project" value="UniProtKB-SubCell"/>
</dbReference>
<evidence type="ECO:0000256" key="4">
    <source>
        <dbReference type="ARBA" id="ARBA00022989"/>
    </source>
</evidence>
<feature type="transmembrane region" description="Helical" evidence="6">
    <location>
        <begin position="83"/>
        <end position="102"/>
    </location>
</feature>
<protein>
    <submittedName>
        <fullName evidence="7">Holin-like protein</fullName>
    </submittedName>
</protein>
<keyword evidence="3 6" id="KW-0812">Transmembrane</keyword>
<dbReference type="RefSeq" id="WP_246439466.1">
    <property type="nucleotide sequence ID" value="NZ_JACHGK010000005.1"/>
</dbReference>
<sequence>MAARIKSRIRIKGAFMVGKFILIMLQLFVLMIVNQVGMFLVHWIGVPIPGNVLGMVILFLLLWSGIIPLKWVEGASTVLVKHLAFFFIPISVGIMTLGALFMESGLRIMFILLVSTFIGLFFSGNLSQMLIHKKEEVKAESHHHSL</sequence>
<feature type="transmembrane region" description="Helical" evidence="6">
    <location>
        <begin position="20"/>
        <end position="46"/>
    </location>
</feature>
<evidence type="ECO:0000256" key="2">
    <source>
        <dbReference type="ARBA" id="ARBA00022475"/>
    </source>
</evidence>
<keyword evidence="4 6" id="KW-1133">Transmembrane helix</keyword>
<dbReference type="PANTHER" id="PTHR33931:SF2">
    <property type="entry name" value="HOLIN-LIKE PROTEIN CIDA"/>
    <property type="match status" value="1"/>
</dbReference>
<dbReference type="EMBL" id="JACHGK010000005">
    <property type="protein sequence ID" value="MBB6445194.1"/>
    <property type="molecule type" value="Genomic_DNA"/>
</dbReference>
<organism evidence="7 8">
    <name type="scientific">Bacillus benzoevorans</name>
    <dbReference type="NCBI Taxonomy" id="1456"/>
    <lineage>
        <taxon>Bacteria</taxon>
        <taxon>Bacillati</taxon>
        <taxon>Bacillota</taxon>
        <taxon>Bacilli</taxon>
        <taxon>Bacillales</taxon>
        <taxon>Bacillaceae</taxon>
        <taxon>Bacillus</taxon>
    </lineage>
</organism>
<comment type="caution">
    <text evidence="7">The sequence shown here is derived from an EMBL/GenBank/DDBJ whole genome shotgun (WGS) entry which is preliminary data.</text>
</comment>
<dbReference type="Pfam" id="PF03788">
    <property type="entry name" value="LrgA"/>
    <property type="match status" value="1"/>
</dbReference>
<evidence type="ECO:0000313" key="8">
    <source>
        <dbReference type="Proteomes" id="UP000531594"/>
    </source>
</evidence>
<feature type="transmembrane region" description="Helical" evidence="6">
    <location>
        <begin position="52"/>
        <end position="71"/>
    </location>
</feature>
<dbReference type="PANTHER" id="PTHR33931">
    <property type="entry name" value="HOLIN-LIKE PROTEIN CIDA-RELATED"/>
    <property type="match status" value="1"/>
</dbReference>
<evidence type="ECO:0000256" key="3">
    <source>
        <dbReference type="ARBA" id="ARBA00022692"/>
    </source>
</evidence>
<evidence type="ECO:0000313" key="7">
    <source>
        <dbReference type="EMBL" id="MBB6445194.1"/>
    </source>
</evidence>
<gene>
    <name evidence="7" type="ORF">HNR53_001812</name>
</gene>
<evidence type="ECO:0000256" key="5">
    <source>
        <dbReference type="ARBA" id="ARBA00023136"/>
    </source>
</evidence>
<keyword evidence="8" id="KW-1185">Reference proteome</keyword>
<dbReference type="InterPro" id="IPR005538">
    <property type="entry name" value="LrgA/CidA"/>
</dbReference>
<dbReference type="Proteomes" id="UP000531594">
    <property type="component" value="Unassembled WGS sequence"/>
</dbReference>
<comment type="subcellular location">
    <subcellularLocation>
        <location evidence="1">Cell membrane</location>
        <topology evidence="1">Multi-pass membrane protein</topology>
    </subcellularLocation>
</comment>
<proteinExistence type="predicted"/>